<keyword evidence="2 6" id="KW-0812">Transmembrane</keyword>
<dbReference type="GO" id="GO:0016020">
    <property type="term" value="C:membrane"/>
    <property type="evidence" value="ECO:0007669"/>
    <property type="project" value="UniProtKB-SubCell"/>
</dbReference>
<comment type="subcellular location">
    <subcellularLocation>
        <location evidence="1">Membrane</location>
        <topology evidence="1">Multi-pass membrane protein</topology>
    </subcellularLocation>
</comment>
<accession>A0A1I3EQB1</accession>
<sequence>MLTNQPTLQDENDVASVEAVSDNILPDIVLRPGEDRPVDEIANFITHGLGFLLSIVGSIYLMTQAVHLTDNWLFAACIVYCVSLVGLYGASMLSHAFYDYRRRRYYRMVDQACIFMLIAGTFTPFAAAYLTEGLWPLLTILVWGFSFLGVYQVLRWGYLSAAAQKLYLALGWLTAAAMPPIVANASPETVNWAVAGGLLYTVGTMFLWYDRSVRYFHATWHTFVIAGSTSHYLAILYTVWQRSTEV</sequence>
<dbReference type="PANTHER" id="PTHR20855">
    <property type="entry name" value="ADIPOR/PROGESTIN RECEPTOR-RELATED"/>
    <property type="match status" value="1"/>
</dbReference>
<dbReference type="GO" id="GO:0046872">
    <property type="term" value="F:metal ion binding"/>
    <property type="evidence" value="ECO:0007669"/>
    <property type="project" value="UniProtKB-KW"/>
</dbReference>
<evidence type="ECO:0000313" key="7">
    <source>
        <dbReference type="EMBL" id="SFI01030.1"/>
    </source>
</evidence>
<name>A0A1I3EQB1_9PLAN</name>
<dbReference type="RefSeq" id="WP_092048769.1">
    <property type="nucleotide sequence ID" value="NZ_FOQD01000004.1"/>
</dbReference>
<feature type="transmembrane region" description="Helical" evidence="6">
    <location>
        <begin position="72"/>
        <end position="91"/>
    </location>
</feature>
<feature type="transmembrane region" description="Helical" evidence="6">
    <location>
        <begin position="189"/>
        <end position="208"/>
    </location>
</feature>
<dbReference type="PANTHER" id="PTHR20855:SF3">
    <property type="entry name" value="LD03007P"/>
    <property type="match status" value="1"/>
</dbReference>
<feature type="transmembrane region" description="Helical" evidence="6">
    <location>
        <begin position="166"/>
        <end position="183"/>
    </location>
</feature>
<evidence type="ECO:0000256" key="3">
    <source>
        <dbReference type="ARBA" id="ARBA00022989"/>
    </source>
</evidence>
<dbReference type="AlphaFoldDB" id="A0A1I3EQB1"/>
<keyword evidence="3 6" id="KW-1133">Transmembrane helix</keyword>
<evidence type="ECO:0000256" key="5">
    <source>
        <dbReference type="PIRSR" id="PIRSR604254-1"/>
    </source>
</evidence>
<dbReference type="OrthoDB" id="9813689at2"/>
<dbReference type="InterPro" id="IPR004254">
    <property type="entry name" value="AdipoR/HlyIII-related"/>
</dbReference>
<keyword evidence="5" id="KW-0479">Metal-binding</keyword>
<evidence type="ECO:0000256" key="2">
    <source>
        <dbReference type="ARBA" id="ARBA00022692"/>
    </source>
</evidence>
<feature type="transmembrane region" description="Helical" evidence="6">
    <location>
        <begin position="135"/>
        <end position="154"/>
    </location>
</feature>
<gene>
    <name evidence="7" type="ORF">SAMN05421753_104323</name>
</gene>
<evidence type="ECO:0000256" key="4">
    <source>
        <dbReference type="ARBA" id="ARBA00023136"/>
    </source>
</evidence>
<keyword evidence="4 6" id="KW-0472">Membrane</keyword>
<evidence type="ECO:0000313" key="8">
    <source>
        <dbReference type="Proteomes" id="UP000199518"/>
    </source>
</evidence>
<feature type="binding site" evidence="5">
    <location>
        <position position="221"/>
    </location>
    <ligand>
        <name>Zn(2+)</name>
        <dbReference type="ChEBI" id="CHEBI:29105"/>
    </ligand>
</feature>
<dbReference type="Pfam" id="PF03006">
    <property type="entry name" value="HlyIII"/>
    <property type="match status" value="1"/>
</dbReference>
<proteinExistence type="predicted"/>
<feature type="transmembrane region" description="Helical" evidence="6">
    <location>
        <begin position="112"/>
        <end position="129"/>
    </location>
</feature>
<feature type="transmembrane region" description="Helical" evidence="6">
    <location>
        <begin position="41"/>
        <end position="60"/>
    </location>
</feature>
<evidence type="ECO:0000256" key="6">
    <source>
        <dbReference type="SAM" id="Phobius"/>
    </source>
</evidence>
<keyword evidence="8" id="KW-1185">Reference proteome</keyword>
<dbReference type="Proteomes" id="UP000199518">
    <property type="component" value="Unassembled WGS sequence"/>
</dbReference>
<evidence type="ECO:0000256" key="1">
    <source>
        <dbReference type="ARBA" id="ARBA00004141"/>
    </source>
</evidence>
<reference evidence="8" key="1">
    <citation type="submission" date="2016-10" db="EMBL/GenBank/DDBJ databases">
        <authorList>
            <person name="Varghese N."/>
            <person name="Submissions S."/>
        </authorList>
    </citation>
    <scope>NUCLEOTIDE SEQUENCE [LARGE SCALE GENOMIC DNA]</scope>
    <source>
        <strain evidence="8">DSM 26348</strain>
    </source>
</reference>
<feature type="transmembrane region" description="Helical" evidence="6">
    <location>
        <begin position="220"/>
        <end position="240"/>
    </location>
</feature>
<dbReference type="EMBL" id="FOQD01000004">
    <property type="protein sequence ID" value="SFI01030.1"/>
    <property type="molecule type" value="Genomic_DNA"/>
</dbReference>
<protein>
    <submittedName>
        <fullName evidence="7">Hemolysin III</fullName>
    </submittedName>
</protein>
<organism evidence="7 8">
    <name type="scientific">Planctomicrobium piriforme</name>
    <dbReference type="NCBI Taxonomy" id="1576369"/>
    <lineage>
        <taxon>Bacteria</taxon>
        <taxon>Pseudomonadati</taxon>
        <taxon>Planctomycetota</taxon>
        <taxon>Planctomycetia</taxon>
        <taxon>Planctomycetales</taxon>
        <taxon>Planctomycetaceae</taxon>
        <taxon>Planctomicrobium</taxon>
    </lineage>
</organism>
<feature type="binding site" evidence="5">
    <location>
        <position position="95"/>
    </location>
    <ligand>
        <name>Zn(2+)</name>
        <dbReference type="ChEBI" id="CHEBI:29105"/>
    </ligand>
</feature>
<feature type="binding site" evidence="5">
    <location>
        <position position="217"/>
    </location>
    <ligand>
        <name>Zn(2+)</name>
        <dbReference type="ChEBI" id="CHEBI:29105"/>
    </ligand>
</feature>
<keyword evidence="5" id="KW-0862">Zinc</keyword>
<dbReference type="STRING" id="1576369.SAMN05421753_104323"/>